<sequence>MNLRKILTVIIVFGMIQSYAQKNMEAEVKTLQLEENGNFPNNSGLPVLLYKDVFRFEGKDPASNIERVFDENNWGGSWRNGIYNFQHYHSTAHEALGVYGGWAEVQLGGSGSEIVRIEKGDLVVLPVGTAHKRIDSGDGFAVVGAYPDGQQWDMNYGKAEEVQPAKENISKVKLPENDPVFGRDGKMFEFWK</sequence>
<reference evidence="1 2" key="1">
    <citation type="submission" date="2019-11" db="EMBL/GenBank/DDBJ databases">
        <authorList>
            <person name="Zheng R.K."/>
            <person name="Sun C.M."/>
        </authorList>
    </citation>
    <scope>NUCLEOTIDE SEQUENCE [LARGE SCALE GENOMIC DNA]</scope>
    <source>
        <strain evidence="1 2">WC007</strain>
    </source>
</reference>
<evidence type="ECO:0000313" key="2">
    <source>
        <dbReference type="Proteomes" id="UP000428260"/>
    </source>
</evidence>
<name>A0A6I6JU22_9BACT</name>
<dbReference type="RefSeq" id="WP_158869159.1">
    <property type="nucleotide sequence ID" value="NZ_CP046401.1"/>
</dbReference>
<evidence type="ECO:0008006" key="3">
    <source>
        <dbReference type="Google" id="ProtNLM"/>
    </source>
</evidence>
<dbReference type="Proteomes" id="UP000428260">
    <property type="component" value="Chromosome"/>
</dbReference>
<dbReference type="InterPro" id="IPR014710">
    <property type="entry name" value="RmlC-like_jellyroll"/>
</dbReference>
<organism evidence="1 2">
    <name type="scientific">Maribellus comscasis</name>
    <dbReference type="NCBI Taxonomy" id="2681766"/>
    <lineage>
        <taxon>Bacteria</taxon>
        <taxon>Pseudomonadati</taxon>
        <taxon>Bacteroidota</taxon>
        <taxon>Bacteroidia</taxon>
        <taxon>Marinilabiliales</taxon>
        <taxon>Prolixibacteraceae</taxon>
        <taxon>Maribellus</taxon>
    </lineage>
</organism>
<dbReference type="CDD" id="cd02219">
    <property type="entry name" value="cupin_YjlB-like"/>
    <property type="match status" value="1"/>
</dbReference>
<dbReference type="InterPro" id="IPR011051">
    <property type="entry name" value="RmlC_Cupin_sf"/>
</dbReference>
<protein>
    <recommendedName>
        <fullName evidence="3">Cupin domain-containing protein</fullName>
    </recommendedName>
</protein>
<dbReference type="KEGG" id="mcos:GM418_20810"/>
<dbReference type="InterPro" id="IPR047121">
    <property type="entry name" value="YjiB-like"/>
</dbReference>
<dbReference type="PANTHER" id="PTHR36448:SF2">
    <property type="entry name" value="CUPIN TYPE-1 DOMAIN-CONTAINING PROTEIN"/>
    <property type="match status" value="1"/>
</dbReference>
<proteinExistence type="predicted"/>
<dbReference type="PANTHER" id="PTHR36448">
    <property type="entry name" value="BLR7373 PROTEIN"/>
    <property type="match status" value="1"/>
</dbReference>
<gene>
    <name evidence="1" type="ORF">GM418_20810</name>
</gene>
<dbReference type="PIRSF" id="PIRSF019307">
    <property type="entry name" value="UCP019307"/>
    <property type="match status" value="1"/>
</dbReference>
<dbReference type="SUPFAM" id="SSF51182">
    <property type="entry name" value="RmlC-like cupins"/>
    <property type="match status" value="1"/>
</dbReference>
<dbReference type="Gene3D" id="2.60.120.10">
    <property type="entry name" value="Jelly Rolls"/>
    <property type="match status" value="1"/>
</dbReference>
<keyword evidence="2" id="KW-1185">Reference proteome</keyword>
<dbReference type="AlphaFoldDB" id="A0A6I6JU22"/>
<accession>A0A6I6JU22</accession>
<dbReference type="EMBL" id="CP046401">
    <property type="protein sequence ID" value="QGY46021.1"/>
    <property type="molecule type" value="Genomic_DNA"/>
</dbReference>
<dbReference type="InterPro" id="IPR014500">
    <property type="entry name" value="UCP019307_cupin"/>
</dbReference>
<evidence type="ECO:0000313" key="1">
    <source>
        <dbReference type="EMBL" id="QGY46021.1"/>
    </source>
</evidence>